<evidence type="ECO:0000313" key="3">
    <source>
        <dbReference type="EMBL" id="CAI8605516.1"/>
    </source>
</evidence>
<accession>A0AAV1A5I9</accession>
<dbReference type="SUPFAM" id="SSF55961">
    <property type="entry name" value="Bet v1-like"/>
    <property type="match status" value="1"/>
</dbReference>
<sequence>MALSGKVETEIEIQAPAHKFYNFFRKKLHDIPNISTETVQEGRVHEGDWENVGSVTHWEYTLEGKKQSAKEKIETIDDDNKIITYSVFGGEVGESYKSLKVTIQVIDKELGGLVKWTFDYEKRKEDITAASPNSFLDFAAKVTKDIDAHLVKEYQQK</sequence>
<dbReference type="Proteomes" id="UP001157006">
    <property type="component" value="Chromosome 3"/>
</dbReference>
<dbReference type="SMART" id="SM01037">
    <property type="entry name" value="Bet_v_1"/>
    <property type="match status" value="1"/>
</dbReference>
<dbReference type="EMBL" id="OX451738">
    <property type="protein sequence ID" value="CAI8605516.1"/>
    <property type="molecule type" value="Genomic_DNA"/>
</dbReference>
<keyword evidence="4" id="KW-1185">Reference proteome</keyword>
<dbReference type="Pfam" id="PF00407">
    <property type="entry name" value="Bet_v_1"/>
    <property type="match status" value="1"/>
</dbReference>
<dbReference type="CDD" id="cd07816">
    <property type="entry name" value="Bet_v1-like"/>
    <property type="match status" value="1"/>
</dbReference>
<evidence type="ECO:0000256" key="1">
    <source>
        <dbReference type="ARBA" id="ARBA00038242"/>
    </source>
</evidence>
<name>A0AAV1A5I9_VICFA</name>
<dbReference type="GO" id="GO:0006952">
    <property type="term" value="P:defense response"/>
    <property type="evidence" value="ECO:0007669"/>
    <property type="project" value="InterPro"/>
</dbReference>
<protein>
    <recommendedName>
        <fullName evidence="2">Bet v I/Major latex protein domain-containing protein</fullName>
    </recommendedName>
</protein>
<evidence type="ECO:0000313" key="4">
    <source>
        <dbReference type="Proteomes" id="UP001157006"/>
    </source>
</evidence>
<organism evidence="3 4">
    <name type="scientific">Vicia faba</name>
    <name type="common">Broad bean</name>
    <name type="synonym">Faba vulgaris</name>
    <dbReference type="NCBI Taxonomy" id="3906"/>
    <lineage>
        <taxon>Eukaryota</taxon>
        <taxon>Viridiplantae</taxon>
        <taxon>Streptophyta</taxon>
        <taxon>Embryophyta</taxon>
        <taxon>Tracheophyta</taxon>
        <taxon>Spermatophyta</taxon>
        <taxon>Magnoliopsida</taxon>
        <taxon>eudicotyledons</taxon>
        <taxon>Gunneridae</taxon>
        <taxon>Pentapetalae</taxon>
        <taxon>rosids</taxon>
        <taxon>fabids</taxon>
        <taxon>Fabales</taxon>
        <taxon>Fabaceae</taxon>
        <taxon>Papilionoideae</taxon>
        <taxon>50 kb inversion clade</taxon>
        <taxon>NPAAA clade</taxon>
        <taxon>Hologalegina</taxon>
        <taxon>IRL clade</taxon>
        <taxon>Fabeae</taxon>
        <taxon>Vicia</taxon>
    </lineage>
</organism>
<feature type="domain" description="Bet v I/Major latex protein" evidence="2">
    <location>
        <begin position="2"/>
        <end position="153"/>
    </location>
</feature>
<dbReference type="InterPro" id="IPR023393">
    <property type="entry name" value="START-like_dom_sf"/>
</dbReference>
<dbReference type="InterPro" id="IPR052006">
    <property type="entry name" value="MLP-like"/>
</dbReference>
<dbReference type="PANTHER" id="PTHR31338">
    <property type="entry name" value="POLYKETIDE CYCLASE/DEHYDRASE AND LIPID TRANSPORT SUPERFAMILY PROTEIN"/>
    <property type="match status" value="1"/>
</dbReference>
<comment type="similarity">
    <text evidence="1">Belongs to the MLP family.</text>
</comment>
<dbReference type="Gene3D" id="3.30.530.20">
    <property type="match status" value="1"/>
</dbReference>
<dbReference type="InterPro" id="IPR000916">
    <property type="entry name" value="Bet_v_I/MLP"/>
</dbReference>
<proteinExistence type="inferred from homology"/>
<gene>
    <name evidence="3" type="ORF">VFH_III187040</name>
</gene>
<dbReference type="AlphaFoldDB" id="A0AAV1A5I9"/>
<reference evidence="3 4" key="1">
    <citation type="submission" date="2023-01" db="EMBL/GenBank/DDBJ databases">
        <authorList>
            <person name="Kreplak J."/>
        </authorList>
    </citation>
    <scope>NUCLEOTIDE SEQUENCE [LARGE SCALE GENOMIC DNA]</scope>
</reference>
<evidence type="ECO:0000259" key="2">
    <source>
        <dbReference type="SMART" id="SM01037"/>
    </source>
</evidence>
<dbReference type="PANTHER" id="PTHR31338:SF16">
    <property type="entry name" value="POLYKETIDE CYCLASE_DEHYDRASE AND LIPID TRANSPORT SUPERFAMILY PROTEIN"/>
    <property type="match status" value="1"/>
</dbReference>